<keyword evidence="7" id="KW-0732">Signal</keyword>
<protein>
    <recommendedName>
        <fullName evidence="7">Metalloendopeptidase</fullName>
        <ecNumber evidence="7">3.4.24.-</ecNumber>
    </recommendedName>
</protein>
<feature type="chain" id="PRO_5044978060" description="Metalloendopeptidase" evidence="7">
    <location>
        <begin position="20"/>
        <end position="329"/>
    </location>
</feature>
<feature type="binding site" evidence="6">
    <location>
        <position position="203"/>
    </location>
    <ligand>
        <name>Zn(2+)</name>
        <dbReference type="ChEBI" id="CHEBI:29105"/>
        <note>catalytic</note>
    </ligand>
</feature>
<dbReference type="SMART" id="SM00235">
    <property type="entry name" value="ZnMc"/>
    <property type="match status" value="1"/>
</dbReference>
<evidence type="ECO:0000256" key="7">
    <source>
        <dbReference type="RuleBase" id="RU361183"/>
    </source>
</evidence>
<feature type="signal peptide" evidence="7">
    <location>
        <begin position="1"/>
        <end position="19"/>
    </location>
</feature>
<dbReference type="PANTHER" id="PTHR10127">
    <property type="entry name" value="DISCOIDIN, CUB, EGF, LAMININ , AND ZINC METALLOPROTEASE DOMAIN CONTAINING"/>
    <property type="match status" value="1"/>
</dbReference>
<dbReference type="GO" id="GO:0008270">
    <property type="term" value="F:zinc ion binding"/>
    <property type="evidence" value="ECO:0007669"/>
    <property type="project" value="UniProtKB-UniRule"/>
</dbReference>
<dbReference type="InParanoid" id="A0A6J3C0C2"/>
<name>A0A6J3C0C2_GALME</name>
<dbReference type="Gene3D" id="3.40.390.10">
    <property type="entry name" value="Collagenase (Catalytic Domain)"/>
    <property type="match status" value="1"/>
</dbReference>
<sequence>MSTTYVALFLFFLLSGYSALPLEGDGEDVDIAPDDLDNSIDGDGDGTIDISHLGANAYGTPTNESGHSVANWTESSLMNPEEMGEYAEGDILIPKPRGRNGISHETLRWPGGIIPYVIEGHFNQQQRDMIRMAIADYHRLTCLRFVPYKGQQDYITIQSRNTGCWSSVGRIGGRQEVNLQSPGCVTKKGTVLHELLHAIGFMHEQSRPERDDFVNIIYNNIRPGTENNFRKEDKKNTNDFGVSYDYNSVMHYSEYAFSRNSQKTIEPKVSGYKLGQREGLSRGDVRKVNNMYKCKKEGTDIEGDKKREPSTGWLGGIWQSLFGGNKDSE</sequence>
<organism evidence="9 10">
    <name type="scientific">Galleria mellonella</name>
    <name type="common">Greater wax moth</name>
    <dbReference type="NCBI Taxonomy" id="7137"/>
    <lineage>
        <taxon>Eukaryota</taxon>
        <taxon>Metazoa</taxon>
        <taxon>Ecdysozoa</taxon>
        <taxon>Arthropoda</taxon>
        <taxon>Hexapoda</taxon>
        <taxon>Insecta</taxon>
        <taxon>Pterygota</taxon>
        <taxon>Neoptera</taxon>
        <taxon>Endopterygota</taxon>
        <taxon>Lepidoptera</taxon>
        <taxon>Glossata</taxon>
        <taxon>Ditrysia</taxon>
        <taxon>Pyraloidea</taxon>
        <taxon>Pyralidae</taxon>
        <taxon>Galleriinae</taxon>
        <taxon>Galleria</taxon>
    </lineage>
</organism>
<gene>
    <name evidence="10" type="primary">LOC113515104</name>
</gene>
<evidence type="ECO:0000256" key="6">
    <source>
        <dbReference type="PROSITE-ProRule" id="PRU01211"/>
    </source>
</evidence>
<dbReference type="InterPro" id="IPR034035">
    <property type="entry name" value="Astacin-like_dom"/>
</dbReference>
<evidence type="ECO:0000256" key="3">
    <source>
        <dbReference type="ARBA" id="ARBA00022801"/>
    </source>
</evidence>
<dbReference type="GeneID" id="113515104"/>
<evidence type="ECO:0000256" key="4">
    <source>
        <dbReference type="ARBA" id="ARBA00022833"/>
    </source>
</evidence>
<dbReference type="InterPro" id="IPR024079">
    <property type="entry name" value="MetalloPept_cat_dom_sf"/>
</dbReference>
<evidence type="ECO:0000313" key="9">
    <source>
        <dbReference type="Proteomes" id="UP001652740"/>
    </source>
</evidence>
<dbReference type="EC" id="3.4.24.-" evidence="7"/>
<dbReference type="FunCoup" id="A0A6J3C0C2">
    <property type="interactions" value="3"/>
</dbReference>
<dbReference type="AlphaFoldDB" id="A0A6J3C0C2"/>
<keyword evidence="3 6" id="KW-0378">Hydrolase</keyword>
<dbReference type="PRINTS" id="PR00480">
    <property type="entry name" value="ASTACIN"/>
</dbReference>
<dbReference type="RefSeq" id="XP_031764369.2">
    <property type="nucleotide sequence ID" value="XM_031908509.2"/>
</dbReference>
<comment type="cofactor">
    <cofactor evidence="6 7">
        <name>Zn(2+)</name>
        <dbReference type="ChEBI" id="CHEBI:29105"/>
    </cofactor>
    <text evidence="6 7">Binds 1 zinc ion per subunit.</text>
</comment>
<dbReference type="CDD" id="cd04280">
    <property type="entry name" value="ZnMc_astacin_like"/>
    <property type="match status" value="1"/>
</dbReference>
<proteinExistence type="predicted"/>
<keyword evidence="2 6" id="KW-0479">Metal-binding</keyword>
<dbReference type="Proteomes" id="UP001652740">
    <property type="component" value="Unplaced"/>
</dbReference>
<dbReference type="SUPFAM" id="SSF55486">
    <property type="entry name" value="Metalloproteases ('zincins'), catalytic domain"/>
    <property type="match status" value="1"/>
</dbReference>
<keyword evidence="9" id="KW-1185">Reference proteome</keyword>
<accession>A0A6J3C0C2</accession>
<dbReference type="GO" id="GO:0004222">
    <property type="term" value="F:metalloendopeptidase activity"/>
    <property type="evidence" value="ECO:0007669"/>
    <property type="project" value="UniProtKB-UniRule"/>
</dbReference>
<feature type="domain" description="Peptidase M12A" evidence="8">
    <location>
        <begin position="100"/>
        <end position="295"/>
    </location>
</feature>
<dbReference type="GO" id="GO:0006508">
    <property type="term" value="P:proteolysis"/>
    <property type="evidence" value="ECO:0007669"/>
    <property type="project" value="UniProtKB-KW"/>
</dbReference>
<keyword evidence="5 6" id="KW-0482">Metalloprotease</keyword>
<evidence type="ECO:0000256" key="2">
    <source>
        <dbReference type="ARBA" id="ARBA00022723"/>
    </source>
</evidence>
<feature type="binding site" evidence="6">
    <location>
        <position position="193"/>
    </location>
    <ligand>
        <name>Zn(2+)</name>
        <dbReference type="ChEBI" id="CHEBI:29105"/>
        <note>catalytic</note>
    </ligand>
</feature>
<dbReference type="PROSITE" id="PS51864">
    <property type="entry name" value="ASTACIN"/>
    <property type="match status" value="1"/>
</dbReference>
<keyword evidence="4 6" id="KW-0862">Zinc</keyword>
<evidence type="ECO:0000256" key="5">
    <source>
        <dbReference type="ARBA" id="ARBA00023049"/>
    </source>
</evidence>
<dbReference type="Pfam" id="PF01400">
    <property type="entry name" value="Astacin"/>
    <property type="match status" value="1"/>
</dbReference>
<evidence type="ECO:0000313" key="10">
    <source>
        <dbReference type="RefSeq" id="XP_031764369.2"/>
    </source>
</evidence>
<dbReference type="PANTHER" id="PTHR10127:SF780">
    <property type="entry name" value="METALLOENDOPEPTIDASE"/>
    <property type="match status" value="1"/>
</dbReference>
<reference evidence="10" key="1">
    <citation type="submission" date="2025-08" db="UniProtKB">
        <authorList>
            <consortium name="RefSeq"/>
        </authorList>
    </citation>
    <scope>IDENTIFICATION</scope>
    <source>
        <tissue evidence="10">Whole larvae</tissue>
    </source>
</reference>
<feature type="binding site" evidence="6">
    <location>
        <position position="197"/>
    </location>
    <ligand>
        <name>Zn(2+)</name>
        <dbReference type="ChEBI" id="CHEBI:29105"/>
        <note>catalytic</note>
    </ligand>
</feature>
<keyword evidence="1 6" id="KW-0645">Protease</keyword>
<dbReference type="InterPro" id="IPR001506">
    <property type="entry name" value="Peptidase_M12A"/>
</dbReference>
<evidence type="ECO:0000256" key="1">
    <source>
        <dbReference type="ARBA" id="ARBA00022670"/>
    </source>
</evidence>
<dbReference type="InterPro" id="IPR006026">
    <property type="entry name" value="Peptidase_Metallo"/>
</dbReference>
<comment type="caution">
    <text evidence="6">Lacks conserved residue(s) required for the propagation of feature annotation.</text>
</comment>
<feature type="active site" evidence="6">
    <location>
        <position position="194"/>
    </location>
</feature>
<evidence type="ECO:0000259" key="8">
    <source>
        <dbReference type="PROSITE" id="PS51864"/>
    </source>
</evidence>